<evidence type="ECO:0000256" key="12">
    <source>
        <dbReference type="ARBA" id="ARBA00031989"/>
    </source>
</evidence>
<keyword evidence="5 14" id="KW-0812">Transmembrane</keyword>
<evidence type="ECO:0000256" key="2">
    <source>
        <dbReference type="ARBA" id="ARBA00015897"/>
    </source>
</evidence>
<keyword evidence="3" id="KW-0813">Transport</keyword>
<evidence type="ECO:0000313" key="17">
    <source>
        <dbReference type="Proteomes" id="UP001642483"/>
    </source>
</evidence>
<dbReference type="InterPro" id="IPR027359">
    <property type="entry name" value="Volt_channel_dom_sf"/>
</dbReference>
<evidence type="ECO:0000259" key="15">
    <source>
        <dbReference type="Pfam" id="PF00520"/>
    </source>
</evidence>
<evidence type="ECO:0000256" key="7">
    <source>
        <dbReference type="ARBA" id="ARBA00022989"/>
    </source>
</evidence>
<keyword evidence="7 14" id="KW-1133">Transmembrane helix</keyword>
<keyword evidence="10 14" id="KW-0472">Membrane</keyword>
<evidence type="ECO:0000256" key="4">
    <source>
        <dbReference type="ARBA" id="ARBA00022475"/>
    </source>
</evidence>
<dbReference type="Proteomes" id="UP001642483">
    <property type="component" value="Unassembled WGS sequence"/>
</dbReference>
<dbReference type="PANTHER" id="PTHR46480">
    <property type="entry name" value="F20B24.22"/>
    <property type="match status" value="1"/>
</dbReference>
<evidence type="ECO:0000256" key="8">
    <source>
        <dbReference type="ARBA" id="ARBA00023054"/>
    </source>
</evidence>
<dbReference type="PANTHER" id="PTHR46480:SF1">
    <property type="entry name" value="VOLTAGE-GATED HYDROGEN CHANNEL 1"/>
    <property type="match status" value="1"/>
</dbReference>
<dbReference type="SUPFAM" id="SSF81324">
    <property type="entry name" value="Voltage-gated potassium channels"/>
    <property type="match status" value="1"/>
</dbReference>
<keyword evidence="9" id="KW-0406">Ion transport</keyword>
<dbReference type="InterPro" id="IPR031846">
    <property type="entry name" value="Hvcn1"/>
</dbReference>
<reference evidence="16 17" key="1">
    <citation type="submission" date="2024-02" db="EMBL/GenBank/DDBJ databases">
        <authorList>
            <person name="Daric V."/>
            <person name="Darras S."/>
        </authorList>
    </citation>
    <scope>NUCLEOTIDE SEQUENCE [LARGE SCALE GENOMIC DNA]</scope>
</reference>
<feature type="domain" description="Ion transport" evidence="15">
    <location>
        <begin position="61"/>
        <end position="177"/>
    </location>
</feature>
<dbReference type="InterPro" id="IPR005821">
    <property type="entry name" value="Ion_trans_dom"/>
</dbReference>
<keyword evidence="11" id="KW-0407">Ion channel</keyword>
<comment type="caution">
    <text evidence="16">The sequence shown here is derived from an EMBL/GenBank/DDBJ whole genome shotgun (WGS) entry which is preliminary data.</text>
</comment>
<dbReference type="Pfam" id="PF00520">
    <property type="entry name" value="Ion_trans"/>
    <property type="match status" value="1"/>
</dbReference>
<feature type="transmembrane region" description="Helical" evidence="14">
    <location>
        <begin position="63"/>
        <end position="84"/>
    </location>
</feature>
<evidence type="ECO:0000256" key="9">
    <source>
        <dbReference type="ARBA" id="ARBA00023065"/>
    </source>
</evidence>
<keyword evidence="6" id="KW-0851">Voltage-gated channel</keyword>
<dbReference type="EMBL" id="CAWYQH010000119">
    <property type="protein sequence ID" value="CAK8690409.1"/>
    <property type="molecule type" value="Genomic_DNA"/>
</dbReference>
<gene>
    <name evidence="16" type="ORF">CVLEPA_LOCUS23032</name>
</gene>
<comment type="subcellular location">
    <subcellularLocation>
        <location evidence="1">Cell membrane</location>
        <topology evidence="1">Multi-pass membrane protein</topology>
    </subcellularLocation>
</comment>
<sequence length="252" mass="28710">MELSDNAQSSPQSSSDELGMFKYMKFDGHKSDNENISLDFHQTHYSELTTKEKLKHILHSKPVHITIIVLVILDVIFVVLELLIDLDAITLEESNPLPSILHGFSIAILSAFMFEIGIKIYADYKHFIHHKVEVIDAIVVVVSFGADLALAFDEESILAAIGLLVILRLWRVLRIFNGVIFTIKSEADNRVHEIKAKNRALEEILKKAQEKLQSQINEIKELKRLLVENGVDVKFEDESHSVDWFIHKTTEA</sequence>
<evidence type="ECO:0000256" key="11">
    <source>
        <dbReference type="ARBA" id="ARBA00023303"/>
    </source>
</evidence>
<accession>A0ABP0GHV6</accession>
<organism evidence="16 17">
    <name type="scientific">Clavelina lepadiformis</name>
    <name type="common">Light-bulb sea squirt</name>
    <name type="synonym">Ascidia lepadiformis</name>
    <dbReference type="NCBI Taxonomy" id="159417"/>
    <lineage>
        <taxon>Eukaryota</taxon>
        <taxon>Metazoa</taxon>
        <taxon>Chordata</taxon>
        <taxon>Tunicata</taxon>
        <taxon>Ascidiacea</taxon>
        <taxon>Aplousobranchia</taxon>
        <taxon>Clavelinidae</taxon>
        <taxon>Clavelina</taxon>
    </lineage>
</organism>
<evidence type="ECO:0000256" key="1">
    <source>
        <dbReference type="ARBA" id="ARBA00004651"/>
    </source>
</evidence>
<evidence type="ECO:0000256" key="13">
    <source>
        <dbReference type="SAM" id="Coils"/>
    </source>
</evidence>
<evidence type="ECO:0000256" key="14">
    <source>
        <dbReference type="SAM" id="Phobius"/>
    </source>
</evidence>
<keyword evidence="17" id="KW-1185">Reference proteome</keyword>
<evidence type="ECO:0000313" key="16">
    <source>
        <dbReference type="EMBL" id="CAK8690409.1"/>
    </source>
</evidence>
<feature type="coiled-coil region" evidence="13">
    <location>
        <begin position="184"/>
        <end position="229"/>
    </location>
</feature>
<evidence type="ECO:0000256" key="3">
    <source>
        <dbReference type="ARBA" id="ARBA00022448"/>
    </source>
</evidence>
<evidence type="ECO:0000256" key="5">
    <source>
        <dbReference type="ARBA" id="ARBA00022692"/>
    </source>
</evidence>
<protein>
    <recommendedName>
        <fullName evidence="2">Voltage-gated hydrogen channel 1</fullName>
    </recommendedName>
    <alternativeName>
        <fullName evidence="12">Hydrogen voltage-gated channel 1</fullName>
    </alternativeName>
</protein>
<evidence type="ECO:0000256" key="6">
    <source>
        <dbReference type="ARBA" id="ARBA00022882"/>
    </source>
</evidence>
<name>A0ABP0GHV6_CLALP</name>
<keyword evidence="4" id="KW-1003">Cell membrane</keyword>
<dbReference type="Gene3D" id="1.20.120.350">
    <property type="entry name" value="Voltage-gated potassium channels. Chain C"/>
    <property type="match status" value="1"/>
</dbReference>
<proteinExistence type="predicted"/>
<evidence type="ECO:0000256" key="10">
    <source>
        <dbReference type="ARBA" id="ARBA00023136"/>
    </source>
</evidence>
<keyword evidence="8 13" id="KW-0175">Coiled coil</keyword>
<feature type="transmembrane region" description="Helical" evidence="14">
    <location>
        <begin position="104"/>
        <end position="122"/>
    </location>
</feature>